<proteinExistence type="predicted"/>
<organism evidence="1">
    <name type="scientific">hydrothermal vent metagenome</name>
    <dbReference type="NCBI Taxonomy" id="652676"/>
    <lineage>
        <taxon>unclassified sequences</taxon>
        <taxon>metagenomes</taxon>
        <taxon>ecological metagenomes</taxon>
    </lineage>
</organism>
<reference evidence="1" key="1">
    <citation type="submission" date="2018-06" db="EMBL/GenBank/DDBJ databases">
        <authorList>
            <person name="Zhirakovskaya E."/>
        </authorList>
    </citation>
    <scope>NUCLEOTIDE SEQUENCE</scope>
</reference>
<protein>
    <submittedName>
        <fullName evidence="1">Uncharacterized protein</fullName>
    </submittedName>
</protein>
<gene>
    <name evidence="1" type="ORF">MNBD_GAMMA22-485</name>
</gene>
<name>A0A3B0ZZQ9_9ZZZZ</name>
<dbReference type="EMBL" id="UOFS01000013">
    <property type="protein sequence ID" value="VAW92837.1"/>
    <property type="molecule type" value="Genomic_DNA"/>
</dbReference>
<accession>A0A3B0ZZQ9</accession>
<evidence type="ECO:0000313" key="1">
    <source>
        <dbReference type="EMBL" id="VAW92837.1"/>
    </source>
</evidence>
<sequence>MNNCGIKLGTTITDLVRNKRVLFNLAHNV</sequence>
<dbReference type="AlphaFoldDB" id="A0A3B0ZZQ9"/>